<accession>A0A9N7RJN4</accession>
<gene>
    <name evidence="1" type="ORF">SHERM_27756</name>
</gene>
<keyword evidence="2" id="KW-1185">Reference proteome</keyword>
<comment type="caution">
    <text evidence="1">The sequence shown here is derived from an EMBL/GenBank/DDBJ whole genome shotgun (WGS) entry which is preliminary data.</text>
</comment>
<name>A0A9N7RJN4_STRHE</name>
<keyword evidence="1" id="KW-0378">Hydrolase</keyword>
<dbReference type="PANTHER" id="PTHR11315:SF0">
    <property type="entry name" value="FOLATE GAMMA-GLUTAMYL HYDROLASE"/>
    <property type="match status" value="1"/>
</dbReference>
<dbReference type="InterPro" id="IPR015527">
    <property type="entry name" value="Pept_C26_g-glut_hydrolase"/>
</dbReference>
<dbReference type="InterPro" id="IPR029062">
    <property type="entry name" value="Class_I_gatase-like"/>
</dbReference>
<dbReference type="PANTHER" id="PTHR11315">
    <property type="entry name" value="PROTEASE FAMILY C26 GAMMA-GLUTAMYL HYDROLASE"/>
    <property type="match status" value="1"/>
</dbReference>
<organism evidence="1 2">
    <name type="scientific">Striga hermonthica</name>
    <name type="common">Purple witchweed</name>
    <name type="synonym">Buchnera hermonthica</name>
    <dbReference type="NCBI Taxonomy" id="68872"/>
    <lineage>
        <taxon>Eukaryota</taxon>
        <taxon>Viridiplantae</taxon>
        <taxon>Streptophyta</taxon>
        <taxon>Embryophyta</taxon>
        <taxon>Tracheophyta</taxon>
        <taxon>Spermatophyta</taxon>
        <taxon>Magnoliopsida</taxon>
        <taxon>eudicotyledons</taxon>
        <taxon>Gunneridae</taxon>
        <taxon>Pentapetalae</taxon>
        <taxon>asterids</taxon>
        <taxon>lamiids</taxon>
        <taxon>Lamiales</taxon>
        <taxon>Orobanchaceae</taxon>
        <taxon>Buchnereae</taxon>
        <taxon>Striga</taxon>
    </lineage>
</organism>
<evidence type="ECO:0000313" key="2">
    <source>
        <dbReference type="Proteomes" id="UP001153555"/>
    </source>
</evidence>
<sequence length="193" mass="21920">MGPPAGSVNLQNASYIAASYMKFLESAGARVVPLIYYEPKKTLDRVIHHFMDLNIMEKFDATNHASSLRFMDSINLNRTVFQWFPPALLKKMKTEFLVMHNHRLGISTSKFRRSKKLCDFFKIITTSADRDDKEICFDISSTQISCDCCPVAPRGQSTEHFSDKLNVQAAVPEIHELINSGKDEWAVRMSLGL</sequence>
<dbReference type="OrthoDB" id="1724056at2759"/>
<reference evidence="1" key="1">
    <citation type="submission" date="2019-12" db="EMBL/GenBank/DDBJ databases">
        <authorList>
            <person name="Scholes J."/>
        </authorList>
    </citation>
    <scope>NUCLEOTIDE SEQUENCE</scope>
</reference>
<dbReference type="EMBL" id="CACSLK010027833">
    <property type="protein sequence ID" value="CAA0832461.1"/>
    <property type="molecule type" value="Genomic_DNA"/>
</dbReference>
<dbReference type="GO" id="GO:0034722">
    <property type="term" value="F:gamma-glutamyl-peptidase activity"/>
    <property type="evidence" value="ECO:0007669"/>
    <property type="project" value="TreeGrafter"/>
</dbReference>
<evidence type="ECO:0000313" key="1">
    <source>
        <dbReference type="EMBL" id="CAA0832461.1"/>
    </source>
</evidence>
<dbReference type="Gene3D" id="3.40.50.880">
    <property type="match status" value="2"/>
</dbReference>
<dbReference type="AlphaFoldDB" id="A0A9N7RJN4"/>
<dbReference type="Proteomes" id="UP001153555">
    <property type="component" value="Unassembled WGS sequence"/>
</dbReference>
<dbReference type="GO" id="GO:0005773">
    <property type="term" value="C:vacuole"/>
    <property type="evidence" value="ECO:0007669"/>
    <property type="project" value="TreeGrafter"/>
</dbReference>
<dbReference type="GO" id="GO:0046900">
    <property type="term" value="P:tetrahydrofolylpolyglutamate metabolic process"/>
    <property type="evidence" value="ECO:0007669"/>
    <property type="project" value="TreeGrafter"/>
</dbReference>
<protein>
    <submittedName>
        <fullName evidence="1">Probable gamma-glutamyl hydrolase 3</fullName>
    </submittedName>
</protein>
<proteinExistence type="predicted"/>